<feature type="compositionally biased region" description="Basic and acidic residues" evidence="9">
    <location>
        <begin position="16"/>
        <end position="29"/>
    </location>
</feature>
<keyword evidence="2" id="KW-0235">DNA replication</keyword>
<evidence type="ECO:0000256" key="7">
    <source>
        <dbReference type="ARBA" id="ARBA00023306"/>
    </source>
</evidence>
<comment type="subcellular location">
    <subcellularLocation>
        <location evidence="1">Nucleus</location>
    </subcellularLocation>
</comment>
<dbReference type="AlphaFoldDB" id="A0AAN9XWW9"/>
<feature type="domain" description="AAA+ ATPase" evidence="10">
    <location>
        <begin position="355"/>
        <end position="490"/>
    </location>
</feature>
<dbReference type="Pfam" id="PF00004">
    <property type="entry name" value="AAA"/>
    <property type="match status" value="1"/>
</dbReference>
<protein>
    <recommendedName>
        <fullName evidence="10">AAA+ ATPase domain-containing protein</fullName>
    </recommendedName>
</protein>
<comment type="similarity">
    <text evidence="8">Belongs to the activator 1 small subunits family. CTF18 subfamily.</text>
</comment>
<dbReference type="SUPFAM" id="SSF52540">
    <property type="entry name" value="P-loop containing nucleoside triphosphate hydrolases"/>
    <property type="match status" value="1"/>
</dbReference>
<gene>
    <name evidence="11" type="ORF">V9T40_014314</name>
</gene>
<evidence type="ECO:0000256" key="2">
    <source>
        <dbReference type="ARBA" id="ARBA00022705"/>
    </source>
</evidence>
<evidence type="ECO:0000256" key="8">
    <source>
        <dbReference type="ARBA" id="ARBA00043975"/>
    </source>
</evidence>
<reference evidence="11 12" key="1">
    <citation type="submission" date="2024-03" db="EMBL/GenBank/DDBJ databases">
        <title>Adaptation during the transition from Ophiocordyceps entomopathogen to insect associate is accompanied by gene loss and intensified selection.</title>
        <authorList>
            <person name="Ward C.M."/>
            <person name="Onetto C.A."/>
            <person name="Borneman A.R."/>
        </authorList>
    </citation>
    <scope>NUCLEOTIDE SEQUENCE [LARGE SCALE GENOMIC DNA]</scope>
    <source>
        <strain evidence="11">AWRI1</strain>
        <tissue evidence="11">Single Adult Female</tissue>
    </source>
</reference>
<feature type="region of interest" description="Disordered" evidence="9">
    <location>
        <begin position="1"/>
        <end position="108"/>
    </location>
</feature>
<dbReference type="PANTHER" id="PTHR46765">
    <property type="entry name" value="P-LOOP CONTAINING NUCLEOSIDE TRIPHOSPHATE HYDROLASES SUPERFAMILY PROTEIN"/>
    <property type="match status" value="1"/>
</dbReference>
<dbReference type="Gene3D" id="1.10.8.60">
    <property type="match status" value="1"/>
</dbReference>
<feature type="compositionally biased region" description="Basic and acidic residues" evidence="9">
    <location>
        <begin position="63"/>
        <end position="75"/>
    </location>
</feature>
<evidence type="ECO:0000259" key="10">
    <source>
        <dbReference type="SMART" id="SM00382"/>
    </source>
</evidence>
<dbReference type="GO" id="GO:0003677">
    <property type="term" value="F:DNA binding"/>
    <property type="evidence" value="ECO:0007669"/>
    <property type="project" value="UniProtKB-KW"/>
</dbReference>
<keyword evidence="5" id="KW-0238">DNA-binding</keyword>
<dbReference type="Gene3D" id="3.40.50.300">
    <property type="entry name" value="P-loop containing nucleotide triphosphate hydrolases"/>
    <property type="match status" value="1"/>
</dbReference>
<keyword evidence="3" id="KW-0547">Nucleotide-binding</keyword>
<dbReference type="FunFam" id="3.40.50.300:FF:001083">
    <property type="entry name" value="Chromosome transmission fidelity factor 18"/>
    <property type="match status" value="1"/>
</dbReference>
<dbReference type="Proteomes" id="UP001367676">
    <property type="component" value="Unassembled WGS sequence"/>
</dbReference>
<dbReference type="CDD" id="cd00009">
    <property type="entry name" value="AAA"/>
    <property type="match status" value="1"/>
</dbReference>
<dbReference type="InterPro" id="IPR003593">
    <property type="entry name" value="AAA+_ATPase"/>
</dbReference>
<feature type="compositionally biased region" description="Polar residues" evidence="9">
    <location>
        <begin position="48"/>
        <end position="62"/>
    </location>
</feature>
<accession>A0AAN9XWW9</accession>
<dbReference type="PANTHER" id="PTHR46765:SF1">
    <property type="entry name" value="P-LOOP CONTAINING NUCLEOSIDE TRIPHOSPHATE HYDROLASES SUPERFAMILY PROTEIN"/>
    <property type="match status" value="1"/>
</dbReference>
<name>A0AAN9XWW9_9HEMI</name>
<evidence type="ECO:0000256" key="5">
    <source>
        <dbReference type="ARBA" id="ARBA00023125"/>
    </source>
</evidence>
<evidence type="ECO:0000256" key="1">
    <source>
        <dbReference type="ARBA" id="ARBA00004123"/>
    </source>
</evidence>
<dbReference type="EMBL" id="JBBCAQ010000038">
    <property type="protein sequence ID" value="KAK7571842.1"/>
    <property type="molecule type" value="Genomic_DNA"/>
</dbReference>
<dbReference type="GO" id="GO:0016887">
    <property type="term" value="F:ATP hydrolysis activity"/>
    <property type="evidence" value="ECO:0007669"/>
    <property type="project" value="InterPro"/>
</dbReference>
<organism evidence="11 12">
    <name type="scientific">Parthenolecanium corni</name>
    <dbReference type="NCBI Taxonomy" id="536013"/>
    <lineage>
        <taxon>Eukaryota</taxon>
        <taxon>Metazoa</taxon>
        <taxon>Ecdysozoa</taxon>
        <taxon>Arthropoda</taxon>
        <taxon>Hexapoda</taxon>
        <taxon>Insecta</taxon>
        <taxon>Pterygota</taxon>
        <taxon>Neoptera</taxon>
        <taxon>Paraneoptera</taxon>
        <taxon>Hemiptera</taxon>
        <taxon>Sternorrhyncha</taxon>
        <taxon>Coccoidea</taxon>
        <taxon>Coccidae</taxon>
        <taxon>Parthenolecanium</taxon>
    </lineage>
</organism>
<evidence type="ECO:0000313" key="11">
    <source>
        <dbReference type="EMBL" id="KAK7571842.1"/>
    </source>
</evidence>
<dbReference type="InterPro" id="IPR003959">
    <property type="entry name" value="ATPase_AAA_core"/>
</dbReference>
<keyword evidence="7" id="KW-0131">Cell cycle</keyword>
<comment type="caution">
    <text evidence="11">The sequence shown here is derived from an EMBL/GenBank/DDBJ whole genome shotgun (WGS) entry which is preliminary data.</text>
</comment>
<evidence type="ECO:0000313" key="12">
    <source>
        <dbReference type="Proteomes" id="UP001367676"/>
    </source>
</evidence>
<dbReference type="GO" id="GO:0005634">
    <property type="term" value="C:nucleus"/>
    <property type="evidence" value="ECO:0007669"/>
    <property type="project" value="UniProtKB-SubCell"/>
</dbReference>
<evidence type="ECO:0000256" key="3">
    <source>
        <dbReference type="ARBA" id="ARBA00022741"/>
    </source>
</evidence>
<keyword evidence="6" id="KW-0539">Nucleus</keyword>
<dbReference type="GO" id="GO:0006260">
    <property type="term" value="P:DNA replication"/>
    <property type="evidence" value="ECO:0007669"/>
    <property type="project" value="UniProtKB-KW"/>
</dbReference>
<keyword evidence="12" id="KW-1185">Reference proteome</keyword>
<dbReference type="GO" id="GO:0005524">
    <property type="term" value="F:ATP binding"/>
    <property type="evidence" value="ECO:0007669"/>
    <property type="project" value="UniProtKB-KW"/>
</dbReference>
<dbReference type="InterPro" id="IPR053016">
    <property type="entry name" value="CTF18-RFC_complex"/>
</dbReference>
<evidence type="ECO:0000256" key="9">
    <source>
        <dbReference type="SAM" id="MobiDB-lite"/>
    </source>
</evidence>
<dbReference type="InterPro" id="IPR027417">
    <property type="entry name" value="P-loop_NTPase"/>
</dbReference>
<sequence>MDYYETDFLTPDEEFELRYADEMEVLHEMEQDEPSSSHRSTSKKILNFDSQPMSNGSSTPLSNEKRKENKDELTASEKLSPLPLADVDKPSTFRSNGERLSFSQEPGCSYSNKRSVDDLFGDIDDIDFDIDLPITSKRARVEDIIVQNEAVDKDMLAISRILEKRREIQTAQNNVLDVSYANIPELSKTEITLTRRVPKYAFVTLRNGKNEKFYAKLHSDEALNVKIISVSEACKSFRLLSVPFENILSEANAILDQKFAAIESGAKSTEVSSHLKSDVTELWVQKYKPSSYLDLLSDESTNRTLLKWMKLWDKAVFGRELKIVSKHKPEREESRFTKKNFQELDEELDDSGLPKFKTVLLCGPPGLGKTTLAHLIAQHAGYNPVEMNASDDRSPEIFKQQLEAATQMKAVLGKNPKPNCLIIDEIDGAPAPSIEVLVKFAKGELKTKGKKKAEKNIGKLKRPIICICNDVYVPALRALRQIAFVIRFPPTSLSRLASRLMEIARAEHLTTDSGAMMKLCEKANNDIRACLSTMYCLKDQPLRLSSIEKVDIGNKDMQKGLFAVWQDIFQLSSYHNTMQIILKSVQGNGDYDRLAQGVYENYLDIRISDGSMKSISKGLSWFCFTDKLKTHIGRTQIYTLMSYLPYAFVMWGFLFSNYQRNKINYPSMMYELNARRTKYFESVQEILKGMDPKIRAHCHYEQLLLDSLPLFMFILNPEFKAINIQLFTNSERDTLRQLVSTMIDYNLNFVQERTQSGNYEFNIDPNIDEVVEFPDVPKTKHLTYSLKMMISREIEQEKLRRLEYSMHKFHVNDDQPSLVSHYDELPADIPSNFDEVPEVLTETELPKSQNHLQKLTPKIIKKSTKPLIITNSSRNCCIRTVLFRNGAINLNVIFLTFSTPRL</sequence>
<dbReference type="SMART" id="SM00382">
    <property type="entry name" value="AAA"/>
    <property type="match status" value="1"/>
</dbReference>
<evidence type="ECO:0000256" key="4">
    <source>
        <dbReference type="ARBA" id="ARBA00022840"/>
    </source>
</evidence>
<proteinExistence type="inferred from homology"/>
<evidence type="ECO:0000256" key="6">
    <source>
        <dbReference type="ARBA" id="ARBA00023242"/>
    </source>
</evidence>
<keyword evidence="4" id="KW-0067">ATP-binding</keyword>